<feature type="transmembrane region" description="Helical" evidence="1">
    <location>
        <begin position="150"/>
        <end position="170"/>
    </location>
</feature>
<feature type="transmembrane region" description="Helical" evidence="1">
    <location>
        <begin position="119"/>
        <end position="138"/>
    </location>
</feature>
<dbReference type="EnsemblMetazoa" id="CLYHEMT016408.2">
    <property type="protein sequence ID" value="CLYHEMP016408.2"/>
    <property type="gene ID" value="CLYHEMG016408"/>
</dbReference>
<keyword evidence="1" id="KW-0472">Membrane</keyword>
<dbReference type="Proteomes" id="UP000594262">
    <property type="component" value="Unplaced"/>
</dbReference>
<evidence type="ECO:0000313" key="3">
    <source>
        <dbReference type="Proteomes" id="UP000594262"/>
    </source>
</evidence>
<name>A0A7M5X255_9CNID</name>
<dbReference type="EnsemblMetazoa" id="CLYHEMT016408.1">
    <property type="protein sequence ID" value="CLYHEMP016408.1"/>
    <property type="gene ID" value="CLYHEMG016408"/>
</dbReference>
<feature type="transmembrane region" description="Helical" evidence="1">
    <location>
        <begin position="67"/>
        <end position="88"/>
    </location>
</feature>
<sequence>MEQEAKNPESKWLFPKENPLVYSKQAETIDIHDKSTLCYCDKMQGQSEHKTNFKDDHLVTPSPAFDFILMVMSVSASILMLLACYVMRGTMMYSDDEFEQKNLVYEIQPSDIPVGTRQTFFVAFCFSIIGNFFTIYGNENEKKCRALKSAFSICSGVIALLGIYSVMKLYHENILFIPNSKALSLAWLSCMMNLCSGLVEFMNIYFGGETIDEKSSVVESGMNKTSKLDLNDFLD</sequence>
<keyword evidence="3" id="KW-1185">Reference proteome</keyword>
<dbReference type="RefSeq" id="XP_066919011.1">
    <property type="nucleotide sequence ID" value="XM_067062910.1"/>
</dbReference>
<keyword evidence="1" id="KW-0812">Transmembrane</keyword>
<keyword evidence="1" id="KW-1133">Transmembrane helix</keyword>
<proteinExistence type="predicted"/>
<dbReference type="AlphaFoldDB" id="A0A7M5X255"/>
<dbReference type="GeneID" id="136806345"/>
<reference evidence="2" key="1">
    <citation type="submission" date="2021-01" db="UniProtKB">
        <authorList>
            <consortium name="EnsemblMetazoa"/>
        </authorList>
    </citation>
    <scope>IDENTIFICATION</scope>
</reference>
<evidence type="ECO:0000313" key="2">
    <source>
        <dbReference type="EnsemblMetazoa" id="CLYHEMP016408.1"/>
    </source>
</evidence>
<feature type="transmembrane region" description="Helical" evidence="1">
    <location>
        <begin position="182"/>
        <end position="206"/>
    </location>
</feature>
<protein>
    <submittedName>
        <fullName evidence="2">Uncharacterized protein</fullName>
    </submittedName>
</protein>
<organism evidence="2 3">
    <name type="scientific">Clytia hemisphaerica</name>
    <dbReference type="NCBI Taxonomy" id="252671"/>
    <lineage>
        <taxon>Eukaryota</taxon>
        <taxon>Metazoa</taxon>
        <taxon>Cnidaria</taxon>
        <taxon>Hydrozoa</taxon>
        <taxon>Hydroidolina</taxon>
        <taxon>Leptothecata</taxon>
        <taxon>Obeliida</taxon>
        <taxon>Clytiidae</taxon>
        <taxon>Clytia</taxon>
    </lineage>
</organism>
<accession>A0A7M5X255</accession>
<evidence type="ECO:0000256" key="1">
    <source>
        <dbReference type="SAM" id="Phobius"/>
    </source>
</evidence>